<name>A0AAD6CJC9_9EURO</name>
<dbReference type="PANTHER" id="PTHR47381:SF3">
    <property type="entry name" value="ALPHA_BETA-HYDROLASES SUPERFAMILY PROTEIN"/>
    <property type="match status" value="1"/>
</dbReference>
<dbReference type="AlphaFoldDB" id="A0AAD6CJC9"/>
<protein>
    <recommendedName>
        <fullName evidence="4">AB hydrolase-1 domain-containing protein</fullName>
    </recommendedName>
</protein>
<sequence>MASVQTGDGHEPRFSLPPSTPLSSKTELVIGGLKIYIYGLEEVNASQSSEQTGEVAVLYMAHNRTRTYRVMEDMAHEILHRYRTDKRKSGPIGLIAVTMNMRNHGDREVDPQANKTWKNGNENHAYVPILVLRNITMNAKLASMDLVSMISGSAQDFKLVLDYLPTYFPQFTRFYNIMFGVSLGGHTAWRIASLTSPGQFHAYAMVVGCPSLSTLLLSRLGIDPTIGNSPGEPFDYEKLRQAMNSTQQKRWPRALAEIVNQDDQQVTDEFPADVPLLLCNGKYDKLVPAKYTAAWVEERQKRLGGKQDITFFVQDNTGHSCTKEMVAMTAEWLRDILPSSSPQPVL</sequence>
<evidence type="ECO:0008006" key="4">
    <source>
        <dbReference type="Google" id="ProtNLM"/>
    </source>
</evidence>
<dbReference type="GO" id="GO:0017000">
    <property type="term" value="P:antibiotic biosynthetic process"/>
    <property type="evidence" value="ECO:0007669"/>
    <property type="project" value="UniProtKB-ARBA"/>
</dbReference>
<feature type="region of interest" description="Disordered" evidence="1">
    <location>
        <begin position="1"/>
        <end position="22"/>
    </location>
</feature>
<gene>
    <name evidence="2" type="ORF">N7494_011226</name>
</gene>
<dbReference type="Gene3D" id="3.40.50.1820">
    <property type="entry name" value="alpha/beta hydrolase"/>
    <property type="match status" value="1"/>
</dbReference>
<dbReference type="PANTHER" id="PTHR47381">
    <property type="entry name" value="ALPHA/BETA-HYDROLASES SUPERFAMILY PROTEIN"/>
    <property type="match status" value="1"/>
</dbReference>
<comment type="caution">
    <text evidence="2">The sequence shown here is derived from an EMBL/GenBank/DDBJ whole genome shotgun (WGS) entry which is preliminary data.</text>
</comment>
<dbReference type="InterPro" id="IPR029058">
    <property type="entry name" value="AB_hydrolase_fold"/>
</dbReference>
<dbReference type="EMBL" id="JAQIZZ010000008">
    <property type="protein sequence ID" value="KAJ5524576.1"/>
    <property type="molecule type" value="Genomic_DNA"/>
</dbReference>
<keyword evidence="3" id="KW-1185">Reference proteome</keyword>
<organism evidence="2 3">
    <name type="scientific">Penicillium frequentans</name>
    <dbReference type="NCBI Taxonomy" id="3151616"/>
    <lineage>
        <taxon>Eukaryota</taxon>
        <taxon>Fungi</taxon>
        <taxon>Dikarya</taxon>
        <taxon>Ascomycota</taxon>
        <taxon>Pezizomycotina</taxon>
        <taxon>Eurotiomycetes</taxon>
        <taxon>Eurotiomycetidae</taxon>
        <taxon>Eurotiales</taxon>
        <taxon>Aspergillaceae</taxon>
        <taxon>Penicillium</taxon>
    </lineage>
</organism>
<evidence type="ECO:0000313" key="2">
    <source>
        <dbReference type="EMBL" id="KAJ5524576.1"/>
    </source>
</evidence>
<dbReference type="GO" id="GO:0072330">
    <property type="term" value="P:monocarboxylic acid biosynthetic process"/>
    <property type="evidence" value="ECO:0007669"/>
    <property type="project" value="UniProtKB-ARBA"/>
</dbReference>
<dbReference type="SUPFAM" id="SSF53474">
    <property type="entry name" value="alpha/beta-Hydrolases"/>
    <property type="match status" value="1"/>
</dbReference>
<evidence type="ECO:0000313" key="3">
    <source>
        <dbReference type="Proteomes" id="UP001220324"/>
    </source>
</evidence>
<proteinExistence type="predicted"/>
<evidence type="ECO:0000256" key="1">
    <source>
        <dbReference type="SAM" id="MobiDB-lite"/>
    </source>
</evidence>
<dbReference type="Proteomes" id="UP001220324">
    <property type="component" value="Unassembled WGS sequence"/>
</dbReference>
<reference evidence="2 3" key="1">
    <citation type="journal article" date="2023" name="IMA Fungus">
        <title>Comparative genomic study of the Penicillium genus elucidates a diverse pangenome and 15 lateral gene transfer events.</title>
        <authorList>
            <person name="Petersen C."/>
            <person name="Sorensen T."/>
            <person name="Nielsen M.R."/>
            <person name="Sondergaard T.E."/>
            <person name="Sorensen J.L."/>
            <person name="Fitzpatrick D.A."/>
            <person name="Frisvad J.C."/>
            <person name="Nielsen K.L."/>
        </authorList>
    </citation>
    <scope>NUCLEOTIDE SEQUENCE [LARGE SCALE GENOMIC DNA]</scope>
    <source>
        <strain evidence="2 3">IBT 35679</strain>
    </source>
</reference>
<accession>A0AAD6CJC9</accession>